<dbReference type="Gene3D" id="3.40.30.10">
    <property type="entry name" value="Glutaredoxin"/>
    <property type="match status" value="1"/>
</dbReference>
<dbReference type="InterPro" id="IPR013766">
    <property type="entry name" value="Thioredoxin_domain"/>
</dbReference>
<dbReference type="Proteomes" id="UP000044026">
    <property type="component" value="Unassembled WGS sequence"/>
</dbReference>
<sequence>MVSVKHISRKNMKKLLIAFLIILSTGCKNTESAVVFTPEALQQEIFDPEGNQTTVGEAISQFKGNKIVIDLWASWCRDCIVSMPEIAQLQQKYPEVKFLFFSVDDKQENWLYALESHMYPNNVKGEQYFFNTGWKRPKSPDSKENNFIKFAKLDWIPRYMVLDSNGKIINFYAKSVDDPHFLEALK</sequence>
<dbReference type="PROSITE" id="PS51257">
    <property type="entry name" value="PROKAR_LIPOPROTEIN"/>
    <property type="match status" value="1"/>
</dbReference>
<evidence type="ECO:0000313" key="7">
    <source>
        <dbReference type="Proteomes" id="UP000044026"/>
    </source>
</evidence>
<dbReference type="PROSITE" id="PS51352">
    <property type="entry name" value="THIOREDOXIN_2"/>
    <property type="match status" value="1"/>
</dbReference>
<keyword evidence="4" id="KW-0676">Redox-active center</keyword>
<dbReference type="CDD" id="cd02966">
    <property type="entry name" value="TlpA_like_family"/>
    <property type="match status" value="1"/>
</dbReference>
<organism evidence="6 7">
    <name type="scientific">Capnocytophaga canimorsus</name>
    <dbReference type="NCBI Taxonomy" id="28188"/>
    <lineage>
        <taxon>Bacteria</taxon>
        <taxon>Pseudomonadati</taxon>
        <taxon>Bacteroidota</taxon>
        <taxon>Flavobacteriia</taxon>
        <taxon>Flavobacteriales</taxon>
        <taxon>Flavobacteriaceae</taxon>
        <taxon>Capnocytophaga</taxon>
    </lineage>
</organism>
<feature type="domain" description="Thioredoxin" evidence="5">
    <location>
        <begin position="27"/>
        <end position="186"/>
    </location>
</feature>
<keyword evidence="3" id="KW-1015">Disulfide bond</keyword>
<accession>A0A0B7HBX2</accession>
<evidence type="ECO:0000256" key="1">
    <source>
        <dbReference type="ARBA" id="ARBA00004196"/>
    </source>
</evidence>
<name>A0A0B7HBX2_9FLAO</name>
<evidence type="ECO:0000259" key="5">
    <source>
        <dbReference type="PROSITE" id="PS51352"/>
    </source>
</evidence>
<keyword evidence="2" id="KW-0201">Cytochrome c-type biogenesis</keyword>
<comment type="subcellular location">
    <subcellularLocation>
        <location evidence="1">Cell envelope</location>
    </subcellularLocation>
</comment>
<reference evidence="6 7" key="1">
    <citation type="submission" date="2015-01" db="EMBL/GenBank/DDBJ databases">
        <authorList>
            <person name="Xiang T."/>
            <person name="Song Y."/>
            <person name="Huang L."/>
            <person name="Wang B."/>
            <person name="Wu P."/>
        </authorList>
    </citation>
    <scope>NUCLEOTIDE SEQUENCE [LARGE SCALE GENOMIC DNA]</scope>
    <source>
        <strain evidence="6 7">Cc12</strain>
    </source>
</reference>
<dbReference type="InterPro" id="IPR050553">
    <property type="entry name" value="Thioredoxin_ResA/DsbE_sf"/>
</dbReference>
<evidence type="ECO:0000256" key="4">
    <source>
        <dbReference type="ARBA" id="ARBA00023284"/>
    </source>
</evidence>
<evidence type="ECO:0000313" key="6">
    <source>
        <dbReference type="EMBL" id="CEN37166.1"/>
    </source>
</evidence>
<dbReference type="GO" id="GO:0030313">
    <property type="term" value="C:cell envelope"/>
    <property type="evidence" value="ECO:0007669"/>
    <property type="project" value="UniProtKB-SubCell"/>
</dbReference>
<gene>
    <name evidence="6" type="ORF">CCAN12_690013</name>
</gene>
<dbReference type="SUPFAM" id="SSF52833">
    <property type="entry name" value="Thioredoxin-like"/>
    <property type="match status" value="1"/>
</dbReference>
<protein>
    <submittedName>
        <fullName evidence="6">Thioredoxin family protein</fullName>
    </submittedName>
</protein>
<dbReference type="GO" id="GO:0017004">
    <property type="term" value="P:cytochrome complex assembly"/>
    <property type="evidence" value="ECO:0007669"/>
    <property type="project" value="UniProtKB-KW"/>
</dbReference>
<dbReference type="PANTHER" id="PTHR42852:SF6">
    <property type="entry name" value="THIOL:DISULFIDE INTERCHANGE PROTEIN DSBE"/>
    <property type="match status" value="1"/>
</dbReference>
<dbReference type="PANTHER" id="PTHR42852">
    <property type="entry name" value="THIOL:DISULFIDE INTERCHANGE PROTEIN DSBE"/>
    <property type="match status" value="1"/>
</dbReference>
<evidence type="ECO:0000256" key="2">
    <source>
        <dbReference type="ARBA" id="ARBA00022748"/>
    </source>
</evidence>
<proteinExistence type="predicted"/>
<dbReference type="InterPro" id="IPR036249">
    <property type="entry name" value="Thioredoxin-like_sf"/>
</dbReference>
<dbReference type="Pfam" id="PF13905">
    <property type="entry name" value="Thioredoxin_8"/>
    <property type="match status" value="1"/>
</dbReference>
<evidence type="ECO:0000256" key="3">
    <source>
        <dbReference type="ARBA" id="ARBA00023157"/>
    </source>
</evidence>
<dbReference type="InterPro" id="IPR012336">
    <property type="entry name" value="Thioredoxin-like_fold"/>
</dbReference>
<dbReference type="EMBL" id="CDOE01000066">
    <property type="protein sequence ID" value="CEN37166.1"/>
    <property type="molecule type" value="Genomic_DNA"/>
</dbReference>
<dbReference type="AlphaFoldDB" id="A0A0B7HBX2"/>